<dbReference type="Proteomes" id="UP000509579">
    <property type="component" value="Chromosome"/>
</dbReference>
<dbReference type="EMBL" id="CP054840">
    <property type="protein sequence ID" value="QKV53356.1"/>
    <property type="molecule type" value="Genomic_DNA"/>
</dbReference>
<gene>
    <name evidence="2" type="ORF">HUK68_10885</name>
</gene>
<name>A0A6N1X6G5_9BURK</name>
<dbReference type="KEGG" id="aant:HUK68_10885"/>
<organism evidence="2 3">
    <name type="scientific">Comamonas antarctica</name>
    <dbReference type="NCBI Taxonomy" id="2743470"/>
    <lineage>
        <taxon>Bacteria</taxon>
        <taxon>Pseudomonadati</taxon>
        <taxon>Pseudomonadota</taxon>
        <taxon>Betaproteobacteria</taxon>
        <taxon>Burkholderiales</taxon>
        <taxon>Comamonadaceae</taxon>
        <taxon>Comamonas</taxon>
    </lineage>
</organism>
<evidence type="ECO:0000313" key="2">
    <source>
        <dbReference type="EMBL" id="QKV53356.1"/>
    </source>
</evidence>
<keyword evidence="1" id="KW-1133">Transmembrane helix</keyword>
<reference evidence="2 3" key="1">
    <citation type="submission" date="2020-06" db="EMBL/GenBank/DDBJ databases">
        <title>Acidovorax antarctica sp. nov., isolated from Corinth ice sheet soil, Antarctic Fields Peninsula.</title>
        <authorList>
            <person name="Xu Q."/>
            <person name="Peng F."/>
        </authorList>
    </citation>
    <scope>NUCLEOTIDE SEQUENCE [LARGE SCALE GENOMIC DNA]</scope>
    <source>
        <strain evidence="2 3">16-35-5</strain>
    </source>
</reference>
<evidence type="ECO:0000256" key="1">
    <source>
        <dbReference type="SAM" id="Phobius"/>
    </source>
</evidence>
<keyword evidence="3" id="KW-1185">Reference proteome</keyword>
<dbReference type="AlphaFoldDB" id="A0A6N1X6G5"/>
<keyword evidence="1" id="KW-0812">Transmembrane</keyword>
<proteinExistence type="predicted"/>
<feature type="transmembrane region" description="Helical" evidence="1">
    <location>
        <begin position="30"/>
        <end position="50"/>
    </location>
</feature>
<evidence type="ECO:0000313" key="3">
    <source>
        <dbReference type="Proteomes" id="UP000509579"/>
    </source>
</evidence>
<keyword evidence="1" id="KW-0472">Membrane</keyword>
<sequence length="136" mass="13930">MLYALSWFLSLGLLAFWSLACWGLYALTVWAMAGAGALAGGGAAMGAALWPAWATAWIPPQLTADLQAMLAAIGPMVQAALETVPMLAGAVSVLAWAIWGLGALLLLALAIGAHVLIAVLKSRKSRQPLPGATAAH</sequence>
<feature type="transmembrane region" description="Helical" evidence="1">
    <location>
        <begin position="93"/>
        <end position="120"/>
    </location>
</feature>
<protein>
    <submittedName>
        <fullName evidence="2">Uncharacterized protein</fullName>
    </submittedName>
</protein>
<dbReference type="RefSeq" id="WP_175504163.1">
    <property type="nucleotide sequence ID" value="NZ_CP054840.1"/>
</dbReference>
<accession>A0A6N1X6G5</accession>